<accession>A0AAV0B0M0</accession>
<reference evidence="2" key="1">
    <citation type="submission" date="2022-06" db="EMBL/GenBank/DDBJ databases">
        <authorList>
            <consortium name="SYNGENTA / RWTH Aachen University"/>
        </authorList>
    </citation>
    <scope>NUCLEOTIDE SEQUENCE</scope>
</reference>
<feature type="region of interest" description="Disordered" evidence="1">
    <location>
        <begin position="1"/>
        <end position="33"/>
    </location>
</feature>
<keyword evidence="3" id="KW-1185">Reference proteome</keyword>
<evidence type="ECO:0000313" key="2">
    <source>
        <dbReference type="EMBL" id="CAH7676581.1"/>
    </source>
</evidence>
<dbReference type="Proteomes" id="UP001153365">
    <property type="component" value="Unassembled WGS sequence"/>
</dbReference>
<dbReference type="AlphaFoldDB" id="A0AAV0B0M0"/>
<dbReference type="EMBL" id="CALTRL010002743">
    <property type="protein sequence ID" value="CAH7676581.1"/>
    <property type="molecule type" value="Genomic_DNA"/>
</dbReference>
<protein>
    <submittedName>
        <fullName evidence="2">Uncharacterized protein</fullName>
    </submittedName>
</protein>
<comment type="caution">
    <text evidence="2">The sequence shown here is derived from an EMBL/GenBank/DDBJ whole genome shotgun (WGS) entry which is preliminary data.</text>
</comment>
<sequence>MTHSDPEKSGPTMDPLPIPMGQTRHPSGVTRGEGVTETAMKAIRMLAIFSKHKYRLCPLQYTDYAGPGDQE</sequence>
<proteinExistence type="predicted"/>
<gene>
    <name evidence="2" type="ORF">PPACK8108_LOCUS11733</name>
</gene>
<evidence type="ECO:0000256" key="1">
    <source>
        <dbReference type="SAM" id="MobiDB-lite"/>
    </source>
</evidence>
<evidence type="ECO:0000313" key="3">
    <source>
        <dbReference type="Proteomes" id="UP001153365"/>
    </source>
</evidence>
<organism evidence="2 3">
    <name type="scientific">Phakopsora pachyrhizi</name>
    <name type="common">Asian soybean rust disease fungus</name>
    <dbReference type="NCBI Taxonomy" id="170000"/>
    <lineage>
        <taxon>Eukaryota</taxon>
        <taxon>Fungi</taxon>
        <taxon>Dikarya</taxon>
        <taxon>Basidiomycota</taxon>
        <taxon>Pucciniomycotina</taxon>
        <taxon>Pucciniomycetes</taxon>
        <taxon>Pucciniales</taxon>
        <taxon>Phakopsoraceae</taxon>
        <taxon>Phakopsora</taxon>
    </lineage>
</organism>
<name>A0AAV0B0M0_PHAPC</name>